<name>A0A5E4LUP5_9ARCH</name>
<proteinExistence type="predicted"/>
<comment type="caution">
    <text evidence="1">The sequence shown here is derived from an EMBL/GenBank/DDBJ whole genome shotgun (WGS) entry which is preliminary data.</text>
</comment>
<reference evidence="1 2" key="1">
    <citation type="submission" date="2019-08" db="EMBL/GenBank/DDBJ databases">
        <authorList>
            <person name="Vazquez-Campos X."/>
        </authorList>
    </citation>
    <scope>NUCLEOTIDE SEQUENCE [LARGE SCALE GENOMIC DNA]</scope>
    <source>
        <strain evidence="1">LFW-283_2</strain>
    </source>
</reference>
<accession>A0A5E4LUP5</accession>
<gene>
    <name evidence="1" type="ORF">LFW2832_01113</name>
</gene>
<sequence length="171" mass="19243">MPDNPEEILRVSSKNRRDQIETYTQLGSMNANPIPDSIKDQKSTLLSDAQALLEKQIILFSKSDLKELESTTAKLCLAMFLLDRTNSINSKVLIVNRSGLHSLFLTLRKQVCEMLGKDYYSKSTDEILSNYIDLEPLLVACSDLCGLPSAPLEDVMRLYKSKLAQKIDEIS</sequence>
<evidence type="ECO:0000313" key="2">
    <source>
        <dbReference type="Proteomes" id="UP000789941"/>
    </source>
</evidence>
<organism evidence="1 2">
    <name type="scientific">Candidatus Bilamarchaeum dharawalense</name>
    <dbReference type="NCBI Taxonomy" id="2885759"/>
    <lineage>
        <taxon>Archaea</taxon>
        <taxon>Candidatus Micrarchaeota</taxon>
        <taxon>Candidatus Micrarchaeia</taxon>
        <taxon>Candidatus Anstonellales</taxon>
        <taxon>Candidatus Bilamarchaeaceae</taxon>
        <taxon>Candidatus Bilamarchaeum</taxon>
    </lineage>
</organism>
<protein>
    <submittedName>
        <fullName evidence="1">Uncharacterized protein</fullName>
    </submittedName>
</protein>
<dbReference type="EMBL" id="CABMJJ010000011">
    <property type="protein sequence ID" value="VVC04788.1"/>
    <property type="molecule type" value="Genomic_DNA"/>
</dbReference>
<dbReference type="AlphaFoldDB" id="A0A5E4LUP5"/>
<evidence type="ECO:0000313" key="1">
    <source>
        <dbReference type="EMBL" id="VVC04788.1"/>
    </source>
</evidence>
<dbReference type="Proteomes" id="UP000789941">
    <property type="component" value="Unassembled WGS sequence"/>
</dbReference>